<protein>
    <submittedName>
        <fullName evidence="3">Adhesin for cattle intestine colonization</fullName>
    </submittedName>
</protein>
<dbReference type="Pfam" id="PF19077">
    <property type="entry name" value="Big_13"/>
    <property type="match status" value="1"/>
</dbReference>
<dbReference type="Gene3D" id="2.60.40.10">
    <property type="entry name" value="Immunoglobulins"/>
    <property type="match status" value="3"/>
</dbReference>
<dbReference type="NCBIfam" id="NF033510">
    <property type="entry name" value="Ca_tandemer"/>
    <property type="match status" value="3"/>
</dbReference>
<gene>
    <name evidence="3" type="primary">siiEA_8</name>
    <name evidence="3" type="ORF">NCTC7928_05081</name>
</gene>
<dbReference type="InterPro" id="IPR013783">
    <property type="entry name" value="Ig-like_fold"/>
</dbReference>
<evidence type="ECO:0000259" key="2">
    <source>
        <dbReference type="Pfam" id="PF19077"/>
    </source>
</evidence>
<name>A0A376LJC0_ECOLX</name>
<evidence type="ECO:0000313" key="3">
    <source>
        <dbReference type="EMBL" id="STF44353.1"/>
    </source>
</evidence>
<sequence length="338" mass="33472">MTINASVTDAAGNSGSATHQVTVNTDLPSITFNAISGDNVLNADKKGQPLTISGSSTGLATGAQVTVTLNGHNYSATTDAAGNWTLTVPVSDLAALGQANYTVSASATSAAGNTASSQANLLVDSGLPGVTINTVTGDDIINAAEAGTAQTISGVVTRAAAGDTVTVTLGGKTYTTTVQDNLSWSVSVPAADLQALGNGDLTINASVTNANGNTGSGTRDITIDANLPGLRVDTVAGDDIVNSIEHGQALVITGGSSGLNAGAALTVTINSVAYSATVQADGSWSVGIPAANVSAWPAGALTVEVAGQSSAGKPGQRQPSVHRRFNGGGNQHQHHCQR</sequence>
<accession>A0A376LJC0</accession>
<dbReference type="InterPro" id="IPR049826">
    <property type="entry name" value="Ig-like_ice"/>
</dbReference>
<dbReference type="Proteomes" id="UP000254877">
    <property type="component" value="Unassembled WGS sequence"/>
</dbReference>
<feature type="domain" description="Bacterial Ig-like" evidence="2">
    <location>
        <begin position="60"/>
        <end position="124"/>
    </location>
</feature>
<proteinExistence type="predicted"/>
<evidence type="ECO:0000256" key="1">
    <source>
        <dbReference type="SAM" id="MobiDB-lite"/>
    </source>
</evidence>
<dbReference type="AlphaFoldDB" id="A0A376LJC0"/>
<evidence type="ECO:0000313" key="4">
    <source>
        <dbReference type="Proteomes" id="UP000254877"/>
    </source>
</evidence>
<reference evidence="3 4" key="1">
    <citation type="submission" date="2018-06" db="EMBL/GenBank/DDBJ databases">
        <authorList>
            <consortium name="Pathogen Informatics"/>
            <person name="Doyle S."/>
        </authorList>
    </citation>
    <scope>NUCLEOTIDE SEQUENCE [LARGE SCALE GENOMIC DNA]</scope>
    <source>
        <strain evidence="3 4">NCTC7928</strain>
    </source>
</reference>
<dbReference type="EMBL" id="UGAB01000002">
    <property type="protein sequence ID" value="STF44353.1"/>
    <property type="molecule type" value="Genomic_DNA"/>
</dbReference>
<feature type="region of interest" description="Disordered" evidence="1">
    <location>
        <begin position="307"/>
        <end position="338"/>
    </location>
</feature>
<organism evidence="3 4">
    <name type="scientific">Escherichia coli</name>
    <dbReference type="NCBI Taxonomy" id="562"/>
    <lineage>
        <taxon>Bacteria</taxon>
        <taxon>Pseudomonadati</taxon>
        <taxon>Pseudomonadota</taxon>
        <taxon>Gammaproteobacteria</taxon>
        <taxon>Enterobacterales</taxon>
        <taxon>Enterobacteriaceae</taxon>
        <taxon>Escherichia</taxon>
    </lineage>
</organism>
<dbReference type="NCBIfam" id="NF012196">
    <property type="entry name" value="Ig_like_ice"/>
    <property type="match status" value="2"/>
</dbReference>
<dbReference type="InterPro" id="IPR044016">
    <property type="entry name" value="Big_13"/>
</dbReference>